<evidence type="ECO:0000256" key="3">
    <source>
        <dbReference type="PROSITE-ProRule" id="PRU00708"/>
    </source>
</evidence>
<gene>
    <name evidence="4" type="ORF">LUZ62_072269</name>
</gene>
<feature type="repeat" description="PPR" evidence="3">
    <location>
        <begin position="298"/>
        <end position="332"/>
    </location>
</feature>
<dbReference type="Gene3D" id="1.25.40.10">
    <property type="entry name" value="Tetratricopeptide repeat domain"/>
    <property type="match status" value="4"/>
</dbReference>
<comment type="caution">
    <text evidence="4">The sequence shown here is derived from an EMBL/GenBank/DDBJ whole genome shotgun (WGS) entry which is preliminary data.</text>
</comment>
<keyword evidence="1" id="KW-0677">Repeat</keyword>
<sequence>MWKNKISHVKRHGISVCSIHLARYAIQPWDSKASMNGFKKKLQEPEFNLNPQEAELFQLIKRAIQKLSHLTSEGVTISLKSNEVLSKFQLSSNLVDSLIQKFGDDWKSALGFFNWANSHPSYKHTTYAYNRMIDLVGKMKKFDAMWNLLYESYSTRSLSLDTVAKAMRRLAGARQWKETISLFDKLETLGLERNVETVNVLLDALCKEGKVNYAREAFLVLKSHIRPNEHTFNILLHGWCKVRNIEEAIRQIEEMKQHGLKPSVITYSTIVNACCHQGNFSEVYKILDFMVSQGCPPNVITYTTIMNSLAKSGKIDEALNIIQRMKDTRCAPDTLFYNSLLHMLGKAGRWNEAWSIFEVEMELNGVPHSLSTYNTMVTISCRHGIVESALSILRKMEISNCKPDLWSYRPILRLCLRKRDLNNQVWLLLDEIINKHGISLDLDTYTLLIHGFCKCGDFNSGFSIFEKMVSHDIHPSSITCELLLNEAEREGRVDVVQLIKDFMDQKEEIILPNQAEVSVSAN</sequence>
<dbReference type="SUPFAM" id="SSF48452">
    <property type="entry name" value="TPR-like"/>
    <property type="match status" value="1"/>
</dbReference>
<evidence type="ECO:0000256" key="1">
    <source>
        <dbReference type="ARBA" id="ARBA00022737"/>
    </source>
</evidence>
<dbReference type="Proteomes" id="UP001140206">
    <property type="component" value="Chromosome 4"/>
</dbReference>
<feature type="repeat" description="PPR" evidence="3">
    <location>
        <begin position="333"/>
        <end position="368"/>
    </location>
</feature>
<dbReference type="EMBL" id="JAMFTS010000004">
    <property type="protein sequence ID" value="KAJ4761894.1"/>
    <property type="molecule type" value="Genomic_DNA"/>
</dbReference>
<feature type="repeat" description="PPR" evidence="3">
    <location>
        <begin position="369"/>
        <end position="403"/>
    </location>
</feature>
<evidence type="ECO:0000313" key="4">
    <source>
        <dbReference type="EMBL" id="KAJ4761894.1"/>
    </source>
</evidence>
<reference evidence="4" key="1">
    <citation type="submission" date="2022-08" db="EMBL/GenBank/DDBJ databases">
        <authorList>
            <person name="Marques A."/>
        </authorList>
    </citation>
    <scope>NUCLEOTIDE SEQUENCE</scope>
    <source>
        <strain evidence="4">RhyPub2mFocal</strain>
        <tissue evidence="4">Leaves</tissue>
    </source>
</reference>
<protein>
    <submittedName>
        <fullName evidence="4">Pentatricopeptide repeat (PPR) superfamily protein</fullName>
    </submittedName>
</protein>
<dbReference type="InterPro" id="IPR011990">
    <property type="entry name" value="TPR-like_helical_dom_sf"/>
</dbReference>
<dbReference type="AlphaFoldDB" id="A0AAV8D1J8"/>
<evidence type="ECO:0000256" key="2">
    <source>
        <dbReference type="ARBA" id="ARBA00022946"/>
    </source>
</evidence>
<accession>A0AAV8D1J8</accession>
<feature type="repeat" description="PPR" evidence="3">
    <location>
        <begin position="263"/>
        <end position="297"/>
    </location>
</feature>
<dbReference type="PANTHER" id="PTHR47933">
    <property type="entry name" value="PENTATRICOPEPTIDE REPEAT-CONTAINING PROTEIN 1, MITOCHONDRIAL"/>
    <property type="match status" value="1"/>
</dbReference>
<keyword evidence="2" id="KW-0809">Transit peptide</keyword>
<feature type="repeat" description="PPR" evidence="3">
    <location>
        <begin position="441"/>
        <end position="475"/>
    </location>
</feature>
<proteinExistence type="predicted"/>
<dbReference type="Pfam" id="PF13812">
    <property type="entry name" value="PPR_3"/>
    <property type="match status" value="1"/>
</dbReference>
<dbReference type="PANTHER" id="PTHR47933:SF8">
    <property type="entry name" value="OS02G0601600 PROTEIN"/>
    <property type="match status" value="1"/>
</dbReference>
<dbReference type="GO" id="GO:0003729">
    <property type="term" value="F:mRNA binding"/>
    <property type="evidence" value="ECO:0007669"/>
    <property type="project" value="TreeGrafter"/>
</dbReference>
<dbReference type="Pfam" id="PF13041">
    <property type="entry name" value="PPR_2"/>
    <property type="match status" value="3"/>
</dbReference>
<dbReference type="Pfam" id="PF01535">
    <property type="entry name" value="PPR"/>
    <property type="match status" value="1"/>
</dbReference>
<dbReference type="PROSITE" id="PS51375">
    <property type="entry name" value="PPR"/>
    <property type="match status" value="6"/>
</dbReference>
<dbReference type="InterPro" id="IPR002885">
    <property type="entry name" value="PPR_rpt"/>
</dbReference>
<feature type="repeat" description="PPR" evidence="3">
    <location>
        <begin position="228"/>
        <end position="262"/>
    </location>
</feature>
<evidence type="ECO:0000313" key="5">
    <source>
        <dbReference type="Proteomes" id="UP001140206"/>
    </source>
</evidence>
<dbReference type="InterPro" id="IPR051240">
    <property type="entry name" value="Mito_RNA-Proc/Resp"/>
</dbReference>
<keyword evidence="5" id="KW-1185">Reference proteome</keyword>
<dbReference type="NCBIfam" id="TIGR00756">
    <property type="entry name" value="PPR"/>
    <property type="match status" value="6"/>
</dbReference>
<organism evidence="4 5">
    <name type="scientific">Rhynchospora pubera</name>
    <dbReference type="NCBI Taxonomy" id="906938"/>
    <lineage>
        <taxon>Eukaryota</taxon>
        <taxon>Viridiplantae</taxon>
        <taxon>Streptophyta</taxon>
        <taxon>Embryophyta</taxon>
        <taxon>Tracheophyta</taxon>
        <taxon>Spermatophyta</taxon>
        <taxon>Magnoliopsida</taxon>
        <taxon>Liliopsida</taxon>
        <taxon>Poales</taxon>
        <taxon>Cyperaceae</taxon>
        <taxon>Cyperoideae</taxon>
        <taxon>Rhynchosporeae</taxon>
        <taxon>Rhynchospora</taxon>
    </lineage>
</organism>
<name>A0AAV8D1J8_9POAL</name>